<evidence type="ECO:0000313" key="7">
    <source>
        <dbReference type="Proteomes" id="UP000001349"/>
    </source>
</evidence>
<accession>B8I9A9</accession>
<sequence>MKAGVLHARDDLRYEEILTPVPVKGEVLVRVKATGICGSDIPRVLGDGAHFFPIVLGHEFSGEVAEIGEGVTSVAVGDRVAGVPLVPCLKCGDCQKGDYALCKHYSFIGSRESGSFAEYVKMPERNVVKFNDSVSFEQGAFFEPATVALHGLLCADYRGGEDVAILGGGTVGMFTAQWARIFGAKRVFVFDIDNDRLALAKKLGVDVTINTLDKDFKEQVDKLTNKKGFGFVYETAGVDITMKLAFELAGNKSGVCFIGTPTKDLVFTPRLFENMNRKEFKLTGSWMSYSAPFPGREWELTAHYFSTGALKFDDSFIFKKVPLSNIKEGFDMFKVQGAVKGKVLIVNE</sequence>
<evidence type="ECO:0000259" key="5">
    <source>
        <dbReference type="SMART" id="SM00829"/>
    </source>
</evidence>
<dbReference type="SMART" id="SM00829">
    <property type="entry name" value="PKS_ER"/>
    <property type="match status" value="1"/>
</dbReference>
<dbReference type="AlphaFoldDB" id="B8I9A9"/>
<proteinExistence type="inferred from homology"/>
<dbReference type="InterPro" id="IPR013154">
    <property type="entry name" value="ADH-like_N"/>
</dbReference>
<dbReference type="InterPro" id="IPR020843">
    <property type="entry name" value="ER"/>
</dbReference>
<keyword evidence="2 4" id="KW-0862">Zinc</keyword>
<dbReference type="GO" id="GO:0016491">
    <property type="term" value="F:oxidoreductase activity"/>
    <property type="evidence" value="ECO:0007669"/>
    <property type="project" value="UniProtKB-KW"/>
</dbReference>
<dbReference type="eggNOG" id="COG1063">
    <property type="taxonomic scope" value="Bacteria"/>
</dbReference>
<dbReference type="PANTHER" id="PTHR43401:SF2">
    <property type="entry name" value="L-THREONINE 3-DEHYDROGENASE"/>
    <property type="match status" value="1"/>
</dbReference>
<dbReference type="Gene3D" id="3.90.180.10">
    <property type="entry name" value="Medium-chain alcohol dehydrogenases, catalytic domain"/>
    <property type="match status" value="1"/>
</dbReference>
<dbReference type="Pfam" id="PF00107">
    <property type="entry name" value="ADH_zinc_N"/>
    <property type="match status" value="1"/>
</dbReference>
<organism evidence="6 7">
    <name type="scientific">Ruminiclostridium cellulolyticum (strain ATCC 35319 / DSM 5812 / JCM 6584 / H10)</name>
    <name type="common">Clostridium cellulolyticum</name>
    <dbReference type="NCBI Taxonomy" id="394503"/>
    <lineage>
        <taxon>Bacteria</taxon>
        <taxon>Bacillati</taxon>
        <taxon>Bacillota</taxon>
        <taxon>Clostridia</taxon>
        <taxon>Eubacteriales</taxon>
        <taxon>Oscillospiraceae</taxon>
        <taxon>Ruminiclostridium</taxon>
    </lineage>
</organism>
<keyword evidence="7" id="KW-1185">Reference proteome</keyword>
<reference evidence="6 7" key="1">
    <citation type="submission" date="2009-01" db="EMBL/GenBank/DDBJ databases">
        <title>Complete sequence of Clostridium cellulolyticum H10.</title>
        <authorList>
            <consortium name="US DOE Joint Genome Institute"/>
            <person name="Lucas S."/>
            <person name="Copeland A."/>
            <person name="Lapidus A."/>
            <person name="Glavina del Rio T."/>
            <person name="Dalin E."/>
            <person name="Tice H."/>
            <person name="Bruce D."/>
            <person name="Goodwin L."/>
            <person name="Pitluck S."/>
            <person name="Chertkov O."/>
            <person name="Saunders E."/>
            <person name="Brettin T."/>
            <person name="Detter J.C."/>
            <person name="Han C."/>
            <person name="Larimer F."/>
            <person name="Land M."/>
            <person name="Hauser L."/>
            <person name="Kyrpides N."/>
            <person name="Ivanova N."/>
            <person name="Zhou J."/>
            <person name="Richardson P."/>
        </authorList>
    </citation>
    <scope>NUCLEOTIDE SEQUENCE [LARGE SCALE GENOMIC DNA]</scope>
    <source>
        <strain evidence="7">ATCC 35319 / DSM 5812 / JCM 6584 / H10</strain>
    </source>
</reference>
<dbReference type="CDD" id="cd08236">
    <property type="entry name" value="sugar_DH"/>
    <property type="match status" value="1"/>
</dbReference>
<dbReference type="InterPro" id="IPR002328">
    <property type="entry name" value="ADH_Zn_CS"/>
</dbReference>
<evidence type="ECO:0000256" key="2">
    <source>
        <dbReference type="ARBA" id="ARBA00022833"/>
    </source>
</evidence>
<protein>
    <submittedName>
        <fullName evidence="6">Alcohol dehydrogenase GroES domain protein</fullName>
    </submittedName>
</protein>
<comment type="cofactor">
    <cofactor evidence="4">
        <name>Zn(2+)</name>
        <dbReference type="ChEBI" id="CHEBI:29105"/>
    </cofactor>
</comment>
<feature type="domain" description="Enoyl reductase (ER)" evidence="5">
    <location>
        <begin position="7"/>
        <end position="345"/>
    </location>
</feature>
<dbReference type="InterPro" id="IPR013149">
    <property type="entry name" value="ADH-like_C"/>
</dbReference>
<dbReference type="InterPro" id="IPR036291">
    <property type="entry name" value="NAD(P)-bd_dom_sf"/>
</dbReference>
<dbReference type="OrthoDB" id="9769198at2"/>
<dbReference type="RefSeq" id="WP_015924526.1">
    <property type="nucleotide sequence ID" value="NC_011898.1"/>
</dbReference>
<evidence type="ECO:0000256" key="4">
    <source>
        <dbReference type="RuleBase" id="RU361277"/>
    </source>
</evidence>
<dbReference type="InterPro" id="IPR011032">
    <property type="entry name" value="GroES-like_sf"/>
</dbReference>
<dbReference type="PANTHER" id="PTHR43401">
    <property type="entry name" value="L-THREONINE 3-DEHYDROGENASE"/>
    <property type="match status" value="1"/>
</dbReference>
<evidence type="ECO:0000256" key="3">
    <source>
        <dbReference type="ARBA" id="ARBA00023002"/>
    </source>
</evidence>
<evidence type="ECO:0000313" key="6">
    <source>
        <dbReference type="EMBL" id="ACL75369.1"/>
    </source>
</evidence>
<comment type="similarity">
    <text evidence="4">Belongs to the zinc-containing alcohol dehydrogenase family.</text>
</comment>
<dbReference type="InterPro" id="IPR050129">
    <property type="entry name" value="Zn_alcohol_dh"/>
</dbReference>
<dbReference type="STRING" id="394503.Ccel_1007"/>
<name>B8I9A9_RUMCH</name>
<evidence type="ECO:0000256" key="1">
    <source>
        <dbReference type="ARBA" id="ARBA00022723"/>
    </source>
</evidence>
<dbReference type="GO" id="GO:0008270">
    <property type="term" value="F:zinc ion binding"/>
    <property type="evidence" value="ECO:0007669"/>
    <property type="project" value="InterPro"/>
</dbReference>
<keyword evidence="1 4" id="KW-0479">Metal-binding</keyword>
<dbReference type="PROSITE" id="PS00059">
    <property type="entry name" value="ADH_ZINC"/>
    <property type="match status" value="1"/>
</dbReference>
<dbReference type="EMBL" id="CP001348">
    <property type="protein sequence ID" value="ACL75369.1"/>
    <property type="molecule type" value="Genomic_DNA"/>
</dbReference>
<dbReference type="Pfam" id="PF08240">
    <property type="entry name" value="ADH_N"/>
    <property type="match status" value="1"/>
</dbReference>
<dbReference type="Gene3D" id="3.40.50.720">
    <property type="entry name" value="NAD(P)-binding Rossmann-like Domain"/>
    <property type="match status" value="1"/>
</dbReference>
<dbReference type="Proteomes" id="UP000001349">
    <property type="component" value="Chromosome"/>
</dbReference>
<dbReference type="KEGG" id="cce:Ccel_1007"/>
<gene>
    <name evidence="6" type="ordered locus">Ccel_1007</name>
</gene>
<keyword evidence="3" id="KW-0560">Oxidoreductase</keyword>
<dbReference type="HOGENOM" id="CLU_026673_11_0_9"/>
<dbReference type="SUPFAM" id="SSF50129">
    <property type="entry name" value="GroES-like"/>
    <property type="match status" value="1"/>
</dbReference>
<dbReference type="SUPFAM" id="SSF51735">
    <property type="entry name" value="NAD(P)-binding Rossmann-fold domains"/>
    <property type="match status" value="1"/>
</dbReference>